<protein>
    <submittedName>
        <fullName evidence="2">CarD family transcriptional regulator</fullName>
    </submittedName>
</protein>
<gene>
    <name evidence="2" type="ORF">PUP29_05570</name>
</gene>
<organism evidence="2">
    <name type="scientific">Christensenella massiliensis</name>
    <dbReference type="NCBI Taxonomy" id="1805714"/>
    <lineage>
        <taxon>Bacteria</taxon>
        <taxon>Bacillati</taxon>
        <taxon>Bacillota</taxon>
        <taxon>Clostridia</taxon>
        <taxon>Christensenellales</taxon>
        <taxon>Christensenellaceae</taxon>
        <taxon>Christensenella</taxon>
    </lineage>
</organism>
<dbReference type="InterPro" id="IPR003711">
    <property type="entry name" value="CarD-like/TRCF_RID"/>
</dbReference>
<name>A0AAU8AAW8_9FIRM</name>
<dbReference type="RefSeq" id="WP_079546748.1">
    <property type="nucleotide sequence ID" value="NZ_CP117826.1"/>
</dbReference>
<dbReference type="InterPro" id="IPR036101">
    <property type="entry name" value="CarD-like/TRCF_RID_sf"/>
</dbReference>
<dbReference type="GO" id="GO:0009303">
    <property type="term" value="P:rRNA transcription"/>
    <property type="evidence" value="ECO:0007669"/>
    <property type="project" value="TreeGrafter"/>
</dbReference>
<evidence type="ECO:0000313" key="2">
    <source>
        <dbReference type="EMBL" id="XCC63383.1"/>
    </source>
</evidence>
<dbReference type="SMART" id="SM01058">
    <property type="entry name" value="CarD_TRCF"/>
    <property type="match status" value="1"/>
</dbReference>
<dbReference type="Gene3D" id="1.20.58.1290">
    <property type="entry name" value="CarD-like, C-terminal domain"/>
    <property type="match status" value="1"/>
</dbReference>
<dbReference type="Pfam" id="PF02559">
    <property type="entry name" value="CarD_TRCF_RID"/>
    <property type="match status" value="1"/>
</dbReference>
<dbReference type="SUPFAM" id="SSF141259">
    <property type="entry name" value="CarD-like"/>
    <property type="match status" value="1"/>
</dbReference>
<dbReference type="PANTHER" id="PTHR38447">
    <property type="entry name" value="TRANSCRIPTION FACTOR YDEB-RELATED"/>
    <property type="match status" value="1"/>
</dbReference>
<evidence type="ECO:0000259" key="1">
    <source>
        <dbReference type="SMART" id="SM01058"/>
    </source>
</evidence>
<sequence>MFQVNDSVLYGAQGVCTVVEIVEKEFGGVSAEYYVLCPVFDGKDTRVFVPVHNKALTAKMRRVLSKKEVLEIVGQMADMEPYWIGDENERKVRYKEILARGDRSLIRLIKALYLHGQKLEAEGKKLHIADSHFLKDAEKALYDEFAHVLELQRGEVLPFIVSRIEKSGVK</sequence>
<dbReference type="AlphaFoldDB" id="A0AAU8AAW8"/>
<dbReference type="PANTHER" id="PTHR38447:SF1">
    <property type="entry name" value="RNA POLYMERASE-BINDING TRANSCRIPTION FACTOR CARD"/>
    <property type="match status" value="1"/>
</dbReference>
<dbReference type="EMBL" id="CP117826">
    <property type="protein sequence ID" value="XCC63383.1"/>
    <property type="molecule type" value="Genomic_DNA"/>
</dbReference>
<feature type="domain" description="CarD-like/TRCF RNAP-interacting" evidence="1">
    <location>
        <begin position="1"/>
        <end position="114"/>
    </location>
</feature>
<dbReference type="InterPro" id="IPR052531">
    <property type="entry name" value="CarD-like_regulator"/>
</dbReference>
<proteinExistence type="predicted"/>
<accession>A0AAU8AAW8</accession>
<reference evidence="2" key="1">
    <citation type="submission" date="2023-02" db="EMBL/GenBank/DDBJ databases">
        <title>Gut commensal Christensenella minuta modulates host metabolism via a new class of secondary bile acids.</title>
        <authorList>
            <person name="Liu C."/>
        </authorList>
    </citation>
    <scope>NUCLEOTIDE SEQUENCE</scope>
    <source>
        <strain evidence="2">CA70</strain>
    </source>
</reference>
<dbReference type="InterPro" id="IPR042215">
    <property type="entry name" value="CarD-like_C"/>
</dbReference>
<dbReference type="Gene3D" id="2.40.10.170">
    <property type="match status" value="1"/>
</dbReference>